<evidence type="ECO:0000313" key="10">
    <source>
        <dbReference type="EMBL" id="CAE0581956.1"/>
    </source>
</evidence>
<dbReference type="InterPro" id="IPR050164">
    <property type="entry name" value="Peptidase_C19"/>
</dbReference>
<evidence type="ECO:0000259" key="8">
    <source>
        <dbReference type="PROSITE" id="PS50235"/>
    </source>
</evidence>
<evidence type="ECO:0000256" key="1">
    <source>
        <dbReference type="ARBA" id="ARBA00000707"/>
    </source>
</evidence>
<evidence type="ECO:0000256" key="5">
    <source>
        <dbReference type="ARBA" id="ARBA00022801"/>
    </source>
</evidence>
<dbReference type="InterPro" id="IPR028889">
    <property type="entry name" value="USP"/>
</dbReference>
<keyword evidence="5" id="KW-0378">Hydrolase</keyword>
<evidence type="ECO:0000256" key="7">
    <source>
        <dbReference type="SAM" id="MobiDB-lite"/>
    </source>
</evidence>
<comment type="catalytic activity">
    <reaction evidence="1">
        <text>Thiol-dependent hydrolysis of ester, thioester, amide, peptide and isopeptide bonds formed by the C-terminal Gly of ubiquitin (a 76-residue protein attached to proteins as an intracellular targeting signal).</text>
        <dbReference type="EC" id="3.4.19.12"/>
    </reaction>
</comment>
<reference evidence="10" key="1">
    <citation type="submission" date="2021-01" db="EMBL/GenBank/DDBJ databases">
        <authorList>
            <person name="Corre E."/>
            <person name="Pelletier E."/>
            <person name="Niang G."/>
            <person name="Scheremetjew M."/>
            <person name="Finn R."/>
            <person name="Kale V."/>
            <person name="Holt S."/>
            <person name="Cochrane G."/>
            <person name="Meng A."/>
            <person name="Brown T."/>
            <person name="Cohen L."/>
        </authorList>
    </citation>
    <scope>NUCLEOTIDE SEQUENCE</scope>
    <source>
        <strain evidence="10">SPMC142</strain>
    </source>
</reference>
<feature type="region of interest" description="Disordered" evidence="7">
    <location>
        <begin position="81"/>
        <end position="113"/>
    </location>
</feature>
<dbReference type="InterPro" id="IPR018200">
    <property type="entry name" value="USP_CS"/>
</dbReference>
<feature type="compositionally biased region" description="Low complexity" evidence="7">
    <location>
        <begin position="82"/>
        <end position="92"/>
    </location>
</feature>
<keyword evidence="3" id="KW-0645">Protease</keyword>
<dbReference type="GO" id="GO:0004843">
    <property type="term" value="F:cysteine-type deubiquitinase activity"/>
    <property type="evidence" value="ECO:0007669"/>
    <property type="project" value="UniProtKB-EC"/>
</dbReference>
<proteinExistence type="predicted"/>
<dbReference type="EMBL" id="HBIQ01079301">
    <property type="protein sequence ID" value="CAE0581956.1"/>
    <property type="molecule type" value="Transcribed_RNA"/>
</dbReference>
<dbReference type="GO" id="GO:0005634">
    <property type="term" value="C:nucleus"/>
    <property type="evidence" value="ECO:0007669"/>
    <property type="project" value="TreeGrafter"/>
</dbReference>
<dbReference type="Gene3D" id="3.90.70.10">
    <property type="entry name" value="Cysteine proteinases"/>
    <property type="match status" value="1"/>
</dbReference>
<accession>A0A7S3TEM5</accession>
<evidence type="ECO:0000256" key="3">
    <source>
        <dbReference type="ARBA" id="ARBA00022670"/>
    </source>
</evidence>
<dbReference type="PANTHER" id="PTHR24006:SF687">
    <property type="entry name" value="UBIQUITIN CARBOXYL-TERMINAL HYDROLASE 10"/>
    <property type="match status" value="1"/>
</dbReference>
<evidence type="ECO:0000313" key="9">
    <source>
        <dbReference type="EMBL" id="CAE0581954.1"/>
    </source>
</evidence>
<evidence type="ECO:0000256" key="6">
    <source>
        <dbReference type="ARBA" id="ARBA00022807"/>
    </source>
</evidence>
<sequence>MQLLSHCAQSDPERPFYTGMVRLCKEFHSRKSDANDLCNVLQLPQVKEIISTWQSIGAQQDAGEFLFYMLNGMHDECKWRSKSSSSSAPASKNGEDGDADKDERKAVEVRSGSVDEDSPVVRIFGGQVRSSVRSKSGDSVSFEPFNHLILDISSPTVDSVWAALETYCGQEAVDEGRATKQLQFKLLPKVLILNLKRFSYNTDTGCPQKVKKAIAYEEKLTFDRSWLVDGVEPAEYQLTAVIWHHGDSANGGHYNAAARYNSEWYMYDDALVRQTEIREVMYQQLTAYILFYQCQGKVDMKP</sequence>
<dbReference type="InterPro" id="IPR038765">
    <property type="entry name" value="Papain-like_cys_pep_sf"/>
</dbReference>
<keyword evidence="6" id="KW-0788">Thiol protease</keyword>
<dbReference type="Pfam" id="PF00443">
    <property type="entry name" value="UCH"/>
    <property type="match status" value="1"/>
</dbReference>
<feature type="domain" description="USP" evidence="8">
    <location>
        <begin position="1"/>
        <end position="295"/>
    </location>
</feature>
<dbReference type="CDD" id="cd02257">
    <property type="entry name" value="Peptidase_C19"/>
    <property type="match status" value="1"/>
</dbReference>
<dbReference type="GO" id="GO:0005829">
    <property type="term" value="C:cytosol"/>
    <property type="evidence" value="ECO:0007669"/>
    <property type="project" value="TreeGrafter"/>
</dbReference>
<dbReference type="SUPFAM" id="SSF54001">
    <property type="entry name" value="Cysteine proteinases"/>
    <property type="match status" value="1"/>
</dbReference>
<dbReference type="PROSITE" id="PS00973">
    <property type="entry name" value="USP_2"/>
    <property type="match status" value="1"/>
</dbReference>
<name>A0A7S3TEM5_9SPIT</name>
<dbReference type="EC" id="3.4.19.12" evidence="2"/>
<organism evidence="10">
    <name type="scientific">Strombidinopsis acuminata</name>
    <dbReference type="NCBI Taxonomy" id="141414"/>
    <lineage>
        <taxon>Eukaryota</taxon>
        <taxon>Sar</taxon>
        <taxon>Alveolata</taxon>
        <taxon>Ciliophora</taxon>
        <taxon>Intramacronucleata</taxon>
        <taxon>Spirotrichea</taxon>
        <taxon>Choreotrichia</taxon>
        <taxon>Choreotrichida</taxon>
        <taxon>Strombidinopsidae</taxon>
        <taxon>Strombidinopsis</taxon>
    </lineage>
</organism>
<dbReference type="EMBL" id="HBIQ01079300">
    <property type="protein sequence ID" value="CAE0581954.1"/>
    <property type="molecule type" value="Transcribed_RNA"/>
</dbReference>
<gene>
    <name evidence="9" type="ORF">SACU0126_LOCUS25293</name>
    <name evidence="10" type="ORF">SACU0126_LOCUS25294</name>
</gene>
<evidence type="ECO:0000256" key="4">
    <source>
        <dbReference type="ARBA" id="ARBA00022786"/>
    </source>
</evidence>
<evidence type="ECO:0000256" key="2">
    <source>
        <dbReference type="ARBA" id="ARBA00012759"/>
    </source>
</evidence>
<dbReference type="AlphaFoldDB" id="A0A7S3TEM5"/>
<protein>
    <recommendedName>
        <fullName evidence="2">ubiquitinyl hydrolase 1</fullName>
        <ecNumber evidence="2">3.4.19.12</ecNumber>
    </recommendedName>
</protein>
<keyword evidence="4" id="KW-0833">Ubl conjugation pathway</keyword>
<dbReference type="PANTHER" id="PTHR24006">
    <property type="entry name" value="UBIQUITIN CARBOXYL-TERMINAL HYDROLASE"/>
    <property type="match status" value="1"/>
</dbReference>
<dbReference type="GO" id="GO:0016579">
    <property type="term" value="P:protein deubiquitination"/>
    <property type="evidence" value="ECO:0007669"/>
    <property type="project" value="InterPro"/>
</dbReference>
<dbReference type="PROSITE" id="PS50235">
    <property type="entry name" value="USP_3"/>
    <property type="match status" value="1"/>
</dbReference>
<dbReference type="GO" id="GO:0006508">
    <property type="term" value="P:proteolysis"/>
    <property type="evidence" value="ECO:0007669"/>
    <property type="project" value="UniProtKB-KW"/>
</dbReference>
<dbReference type="InterPro" id="IPR001394">
    <property type="entry name" value="Peptidase_C19_UCH"/>
</dbReference>